<keyword evidence="4" id="KW-1185">Reference proteome</keyword>
<reference evidence="3" key="1">
    <citation type="submission" date="2021-03" db="EMBL/GenBank/DDBJ databases">
        <title>Revisited historic fungal species revealed as producer of novel bioactive compounds through whole genome sequencing and comparative genomics.</title>
        <authorList>
            <person name="Vignolle G.A."/>
            <person name="Hochenegger N."/>
            <person name="Mach R.L."/>
            <person name="Mach-Aigner A.R."/>
            <person name="Javad Rahimi M."/>
            <person name="Salim K.A."/>
            <person name="Chan C.M."/>
            <person name="Lim L.B.L."/>
            <person name="Cai F."/>
            <person name="Druzhinina I.S."/>
            <person name="U'Ren J.M."/>
            <person name="Derntl C."/>
        </authorList>
    </citation>
    <scope>NUCLEOTIDE SEQUENCE</scope>
    <source>
        <strain evidence="3">TUCIM 5799</strain>
    </source>
</reference>
<evidence type="ECO:0000313" key="3">
    <source>
        <dbReference type="EMBL" id="KAI1878737.1"/>
    </source>
</evidence>
<accession>A0A9P9WTA0</accession>
<feature type="domain" description="2EXR" evidence="2">
    <location>
        <begin position="58"/>
        <end position="127"/>
    </location>
</feature>
<dbReference type="Proteomes" id="UP000829685">
    <property type="component" value="Unassembled WGS sequence"/>
</dbReference>
<protein>
    <recommendedName>
        <fullName evidence="2">2EXR domain-containing protein</fullName>
    </recommendedName>
</protein>
<evidence type="ECO:0000259" key="2">
    <source>
        <dbReference type="Pfam" id="PF20150"/>
    </source>
</evidence>
<dbReference type="Pfam" id="PF20150">
    <property type="entry name" value="2EXR"/>
    <property type="match status" value="1"/>
</dbReference>
<dbReference type="AlphaFoldDB" id="A0A9P9WTA0"/>
<gene>
    <name evidence="3" type="ORF">JX265_002914</name>
</gene>
<evidence type="ECO:0000256" key="1">
    <source>
        <dbReference type="SAM" id="MobiDB-lite"/>
    </source>
</evidence>
<name>A0A9P9WTA0_9PEZI</name>
<proteinExistence type="predicted"/>
<sequence>MSQDDQMNPHPTKPKDNISARSIFGDGSALVIPKREKAKDAGMLLSQKMAIMSITPTFTKFAELPLELELLFWQVFIREEVSQRFVPLLCDGRRPHIVPSKHLFSPTLAVCRTSRGEALRYFYTWKIPLYKHVETRSIVVPDGLMNGVYVSRQYTHWDEPSIATAFSNEVRVGTLYLCPERDLFVRGLPNSGFEGSLFDRNDTGLHTLADQVLELPHHSTLWLKRRKVPCLTAALGPNDLARVRRLAVAHYYFRDELAAQAWRYAGPYRIDDGVAANTAWWDEATFPRVREHFTIYTDAPTQLTTAIYEHPGKVADDYDLRRWTPSVTTWRGRARRRLVMGKDRSDGLPLDQTADEPEDFDTWCCRCLP</sequence>
<comment type="caution">
    <text evidence="3">The sequence shown here is derived from an EMBL/GenBank/DDBJ whole genome shotgun (WGS) entry which is preliminary data.</text>
</comment>
<organism evidence="3 4">
    <name type="scientific">Neoarthrinium moseri</name>
    <dbReference type="NCBI Taxonomy" id="1658444"/>
    <lineage>
        <taxon>Eukaryota</taxon>
        <taxon>Fungi</taxon>
        <taxon>Dikarya</taxon>
        <taxon>Ascomycota</taxon>
        <taxon>Pezizomycotina</taxon>
        <taxon>Sordariomycetes</taxon>
        <taxon>Xylariomycetidae</taxon>
        <taxon>Amphisphaeriales</taxon>
        <taxon>Apiosporaceae</taxon>
        <taxon>Neoarthrinium</taxon>
    </lineage>
</organism>
<dbReference type="EMBL" id="JAFIMR010000005">
    <property type="protein sequence ID" value="KAI1878737.1"/>
    <property type="molecule type" value="Genomic_DNA"/>
</dbReference>
<dbReference type="InterPro" id="IPR045518">
    <property type="entry name" value="2EXR"/>
</dbReference>
<feature type="region of interest" description="Disordered" evidence="1">
    <location>
        <begin position="1"/>
        <end position="21"/>
    </location>
</feature>
<evidence type="ECO:0000313" key="4">
    <source>
        <dbReference type="Proteomes" id="UP000829685"/>
    </source>
</evidence>